<feature type="region of interest" description="Disordered" evidence="1">
    <location>
        <begin position="1"/>
        <end position="57"/>
    </location>
</feature>
<dbReference type="Proteomes" id="UP001212841">
    <property type="component" value="Unassembled WGS sequence"/>
</dbReference>
<comment type="caution">
    <text evidence="2">The sequence shown here is derived from an EMBL/GenBank/DDBJ whole genome shotgun (WGS) entry which is preliminary data.</text>
</comment>
<evidence type="ECO:0000313" key="2">
    <source>
        <dbReference type="EMBL" id="KAJ3050220.1"/>
    </source>
</evidence>
<reference evidence="2" key="1">
    <citation type="submission" date="2020-05" db="EMBL/GenBank/DDBJ databases">
        <title>Phylogenomic resolution of chytrid fungi.</title>
        <authorList>
            <person name="Stajich J.E."/>
            <person name="Amses K."/>
            <person name="Simmons R."/>
            <person name="Seto K."/>
            <person name="Myers J."/>
            <person name="Bonds A."/>
            <person name="Quandt C.A."/>
            <person name="Barry K."/>
            <person name="Liu P."/>
            <person name="Grigoriev I."/>
            <person name="Longcore J.E."/>
            <person name="James T.Y."/>
        </authorList>
    </citation>
    <scope>NUCLEOTIDE SEQUENCE</scope>
    <source>
        <strain evidence="2">JEL0318</strain>
    </source>
</reference>
<evidence type="ECO:0000313" key="3">
    <source>
        <dbReference type="Proteomes" id="UP001212841"/>
    </source>
</evidence>
<feature type="compositionally biased region" description="Low complexity" evidence="1">
    <location>
        <begin position="187"/>
        <end position="218"/>
    </location>
</feature>
<keyword evidence="3" id="KW-1185">Reference proteome</keyword>
<feature type="compositionally biased region" description="Basic residues" evidence="1">
    <location>
        <begin position="7"/>
        <end position="24"/>
    </location>
</feature>
<name>A0AAD5S9Y4_9FUNG</name>
<protein>
    <submittedName>
        <fullName evidence="2">Uncharacterized protein</fullName>
    </submittedName>
</protein>
<sequence>MGLMDKVKRHLELRKVSKYAGRRRGSTENHDVDYDPMPNPRSTASPSYDPPRYDRSEAEWHRKYAVKGARERAMTDSGVELERNIHSTLERARKSGGKAGVVTLHGENYSPSLPRNVPNPPALSILTTNPKEGILIDLSDHNPTPPTSARSVPVRMYAEPFDDDFDDQTWPYNTRPQPPYSTVPFNTSTPNLSSHTTPSSSPYSTSPSTPPSHSSTNPRPRAKTLQTTLQKASTLTRSSIDVTTSSFQKIKITTTTASGTQKYNPDGYRDRSRSFSATKGWWERKKSGGSGDGYGYGDSTRVRSSEEYNSLKRIEYAG</sequence>
<dbReference type="EMBL" id="JADGJD010000540">
    <property type="protein sequence ID" value="KAJ3050220.1"/>
    <property type="molecule type" value="Genomic_DNA"/>
</dbReference>
<dbReference type="AlphaFoldDB" id="A0AAD5S9Y4"/>
<organism evidence="2 3">
    <name type="scientific">Rhizophlyctis rosea</name>
    <dbReference type="NCBI Taxonomy" id="64517"/>
    <lineage>
        <taxon>Eukaryota</taxon>
        <taxon>Fungi</taxon>
        <taxon>Fungi incertae sedis</taxon>
        <taxon>Chytridiomycota</taxon>
        <taxon>Chytridiomycota incertae sedis</taxon>
        <taxon>Chytridiomycetes</taxon>
        <taxon>Rhizophlyctidales</taxon>
        <taxon>Rhizophlyctidaceae</taxon>
        <taxon>Rhizophlyctis</taxon>
    </lineage>
</organism>
<proteinExistence type="predicted"/>
<gene>
    <name evidence="2" type="ORF">HK097_008813</name>
</gene>
<accession>A0AAD5S9Y4</accession>
<feature type="region of interest" description="Disordered" evidence="1">
    <location>
        <begin position="282"/>
        <end position="306"/>
    </location>
</feature>
<feature type="region of interest" description="Disordered" evidence="1">
    <location>
        <begin position="161"/>
        <end position="225"/>
    </location>
</feature>
<feature type="region of interest" description="Disordered" evidence="1">
    <location>
        <begin position="90"/>
        <end position="116"/>
    </location>
</feature>
<evidence type="ECO:0000256" key="1">
    <source>
        <dbReference type="SAM" id="MobiDB-lite"/>
    </source>
</evidence>